<accession>A0A1Q5SYD9</accession>
<organism evidence="1 2">
    <name type="scientific">Geobacillus proteiniphilus</name>
    <dbReference type="NCBI Taxonomy" id="860353"/>
    <lineage>
        <taxon>Bacteria</taxon>
        <taxon>Bacillati</taxon>
        <taxon>Bacillota</taxon>
        <taxon>Bacilli</taxon>
        <taxon>Bacillales</taxon>
        <taxon>Anoxybacillaceae</taxon>
        <taxon>Geobacillus</taxon>
    </lineage>
</organism>
<reference evidence="1 2" key="1">
    <citation type="submission" date="2016-11" db="EMBL/GenBank/DDBJ databases">
        <authorList>
            <person name="Kadnikov V."/>
            <person name="Nazina T."/>
        </authorList>
    </citation>
    <scope>NUCLEOTIDE SEQUENCE [LARGE SCALE GENOMIC DNA]</scope>
    <source>
        <strain evidence="1 2">1017</strain>
    </source>
</reference>
<gene>
    <name evidence="1" type="ORF">BRO54_2092</name>
</gene>
<proteinExistence type="predicted"/>
<protein>
    <submittedName>
        <fullName evidence="1">Uncharacterized protein</fullName>
    </submittedName>
</protein>
<sequence>MRSIGETPKKAAENDRFGRIHEGLGKNGFVRDSASFLTSWSTF</sequence>
<comment type="caution">
    <text evidence="1">The sequence shown here is derived from an EMBL/GenBank/DDBJ whole genome shotgun (WGS) entry which is preliminary data.</text>
</comment>
<dbReference type="EMBL" id="MQMG01000025">
    <property type="protein sequence ID" value="OKO93029.1"/>
    <property type="molecule type" value="Genomic_DNA"/>
</dbReference>
<reference evidence="2" key="2">
    <citation type="submission" date="2017-01" db="EMBL/GenBank/DDBJ databases">
        <title>Genome sequencing and annotation of Geobacillus sp. 1017, a Hydrocarbon-Oxidizing Thermophilic Bacterium Isolated from a Heavy Oil Reservoir (China).</title>
        <authorList>
            <person name="Kadnikov V.V."/>
            <person name="Mardanov A.V."/>
            <person name="Poltaraus A.B."/>
            <person name="Sokolova D.S."/>
            <person name="Semenova E.M."/>
            <person name="Ravin N.V."/>
            <person name="Tourova T.P."/>
            <person name="Nazina T.N."/>
        </authorList>
    </citation>
    <scope>NUCLEOTIDE SEQUENCE [LARGE SCALE GENOMIC DNA]</scope>
    <source>
        <strain evidence="2">1017</strain>
    </source>
</reference>
<name>A0A1Q5SYD9_9BACL</name>
<dbReference type="AlphaFoldDB" id="A0A1Q5SYD9"/>
<evidence type="ECO:0000313" key="1">
    <source>
        <dbReference type="EMBL" id="OKO93029.1"/>
    </source>
</evidence>
<dbReference type="Proteomes" id="UP000186030">
    <property type="component" value="Unassembled WGS sequence"/>
</dbReference>
<evidence type="ECO:0000313" key="2">
    <source>
        <dbReference type="Proteomes" id="UP000186030"/>
    </source>
</evidence>